<dbReference type="AlphaFoldDB" id="A0A217EZ95"/>
<keyword evidence="2" id="KW-0540">Nuclease</keyword>
<gene>
    <name evidence="2" type="ORF">A9D14_18135</name>
</gene>
<keyword evidence="2" id="KW-0255">Endonuclease</keyword>
<dbReference type="InterPro" id="IPR003615">
    <property type="entry name" value="HNH_nuc"/>
</dbReference>
<protein>
    <submittedName>
        <fullName evidence="2">Restriction endonuclease</fullName>
    </submittedName>
</protein>
<evidence type="ECO:0000313" key="3">
    <source>
        <dbReference type="Proteomes" id="UP000195807"/>
    </source>
</evidence>
<evidence type="ECO:0000313" key="2">
    <source>
        <dbReference type="EMBL" id="ARU18469.1"/>
    </source>
</evidence>
<sequence length="246" mass="27262">MWSSELRDAAYYHGYRGEGGEADGWLYFRNQEGVPGEIALAIGPADDGSPWFMAIDHPGVIAEFEAASAGPPPGRFRAAYAFATRAQLHDGINRVFHLARSVPDYPLTAFLEETAYLGDTEAERVLRQRKGQDRFRTALLDYWQSRCPLSGVAESRLLRASHIVPWALCDSDAKRLDVHNGLLLAAHLDAAFDSGLASFDDFGALLLKNELGPAEIGLLDVSGRRIANLTDAHRKNLSWHRRHFGF</sequence>
<reference evidence="2 3" key="1">
    <citation type="submission" date="2017-01" db="EMBL/GenBank/DDBJ databases">
        <title>Complete genome sequence of esterase-producing bacterium Croceicoccus marinus E4A9.</title>
        <authorList>
            <person name="Wu Y.-H."/>
            <person name="Cheng H."/>
            <person name="Xu L."/>
            <person name="Huo Y.-Y."/>
            <person name="Wang C.-S."/>
            <person name="Xu X.-W."/>
        </authorList>
    </citation>
    <scope>NUCLEOTIDE SEQUENCE [LARGE SCALE GENOMIC DNA]</scope>
    <source>
        <strain evidence="2 3">E4A9</strain>
        <plasmid evidence="3">Plasmid pcme4a9ii</plasmid>
    </source>
</reference>
<organism evidence="2 3">
    <name type="scientific">Croceicoccus marinus</name>
    <dbReference type="NCBI Taxonomy" id="450378"/>
    <lineage>
        <taxon>Bacteria</taxon>
        <taxon>Pseudomonadati</taxon>
        <taxon>Pseudomonadota</taxon>
        <taxon>Alphaproteobacteria</taxon>
        <taxon>Sphingomonadales</taxon>
        <taxon>Erythrobacteraceae</taxon>
        <taxon>Croceicoccus</taxon>
    </lineage>
</organism>
<accession>A0A217EZ95</accession>
<dbReference type="KEGG" id="cman:A9D14_18135"/>
<geneLocation type="plasmid" evidence="3">
    <name>pcme4a9ii</name>
</geneLocation>
<dbReference type="Pfam" id="PF13391">
    <property type="entry name" value="HNH_2"/>
    <property type="match status" value="1"/>
</dbReference>
<dbReference type="GO" id="GO:0004519">
    <property type="term" value="F:endonuclease activity"/>
    <property type="evidence" value="ECO:0007669"/>
    <property type="project" value="UniProtKB-KW"/>
</dbReference>
<keyword evidence="2" id="KW-0614">Plasmid</keyword>
<evidence type="ECO:0000259" key="1">
    <source>
        <dbReference type="Pfam" id="PF13391"/>
    </source>
</evidence>
<dbReference type="Proteomes" id="UP000195807">
    <property type="component" value="Plasmid pCME4A9II"/>
</dbReference>
<keyword evidence="3" id="KW-1185">Reference proteome</keyword>
<proteinExistence type="predicted"/>
<feature type="domain" description="HNH nuclease" evidence="1">
    <location>
        <begin position="147"/>
        <end position="200"/>
    </location>
</feature>
<keyword evidence="2" id="KW-0378">Hydrolase</keyword>
<name>A0A217EZ95_9SPHN</name>
<dbReference type="STRING" id="450378.GCA_001661675_03644"/>
<dbReference type="EMBL" id="CP019604">
    <property type="protein sequence ID" value="ARU18469.1"/>
    <property type="molecule type" value="Genomic_DNA"/>
</dbReference>